<evidence type="ECO:0000256" key="1">
    <source>
        <dbReference type="SAM" id="MobiDB-lite"/>
    </source>
</evidence>
<feature type="region of interest" description="Disordered" evidence="1">
    <location>
        <begin position="227"/>
        <end position="259"/>
    </location>
</feature>
<evidence type="ECO:0000313" key="2">
    <source>
        <dbReference type="EMBL" id="RVW64993.1"/>
    </source>
</evidence>
<proteinExistence type="predicted"/>
<name>A0A438FYE8_VITVI</name>
<dbReference type="InterPro" id="IPR038765">
    <property type="entry name" value="Papain-like_cys_pep_sf"/>
</dbReference>
<protein>
    <recommendedName>
        <fullName evidence="4">Ubiquitin-like protease family profile domain-containing protein</fullName>
    </recommendedName>
</protein>
<evidence type="ECO:0008006" key="4">
    <source>
        <dbReference type="Google" id="ProtNLM"/>
    </source>
</evidence>
<comment type="caution">
    <text evidence="2">The sequence shown here is derived from an EMBL/GenBank/DDBJ whole genome shotgun (WGS) entry which is preliminary data.</text>
</comment>
<evidence type="ECO:0000313" key="3">
    <source>
        <dbReference type="Proteomes" id="UP000288805"/>
    </source>
</evidence>
<dbReference type="SUPFAM" id="SSF54001">
    <property type="entry name" value="Cysteine proteinases"/>
    <property type="match status" value="1"/>
</dbReference>
<sequence>MDSKQRKQRSHVPSRSEALGCKELRYELIMWIVANYNIGYHRLCMETRVAIPVTPKDVRVVLGIPDNGVDILIYNRRGTPNRTYDIKILEANLRDLLVGEEFMKSFLIFACATILAPNSNKKLLYTNKFYMTAFQVEVRSPLSAAWTDEQVKRCLAAEIHTYGNYGHVQVIQGSKPSVHNDGHPYEAGCSHSDDPTETIEARLSRNSELLMSLASSMEQDIATLRARSSGEQSGCALTPPQEAVNVERKKDEGSTGMHPCSDEMMRKGSGAASTHSSQQRVTDAVVDDGPCIDHDTFPPSQRVLNCNHLKRCKLEFKKAVAAKSLLLPLAGELNTQLVADYALSEDGEPSEILCDMHGTYITRDELSLLNGGRWVNSAIIGLVCRMMNVEQDIPPRAHYFDPSFSVVLASLTPKAKKHEIKERCRMFLHAEFVGHDFSSCDMVPIFSHMRQQPLARARGQYSSFRVEILSSLPLRRGEWSLKIPACATQIVQQLNGYDCGMFAIKYMEHWNKATLAHSIAEEKMHLYRLRLVVTLVTNAATMLEIRS</sequence>
<dbReference type="Gene3D" id="3.40.395.10">
    <property type="entry name" value="Adenoviral Proteinase, Chain A"/>
    <property type="match status" value="2"/>
</dbReference>
<accession>A0A438FYE8</accession>
<dbReference type="AlphaFoldDB" id="A0A438FYE8"/>
<reference evidence="2 3" key="1">
    <citation type="journal article" date="2018" name="PLoS Genet.">
        <title>Population sequencing reveals clonal diversity and ancestral inbreeding in the grapevine cultivar Chardonnay.</title>
        <authorList>
            <person name="Roach M.J."/>
            <person name="Johnson D.L."/>
            <person name="Bohlmann J."/>
            <person name="van Vuuren H.J."/>
            <person name="Jones S.J."/>
            <person name="Pretorius I.S."/>
            <person name="Schmidt S.A."/>
            <person name="Borneman A.R."/>
        </authorList>
    </citation>
    <scope>NUCLEOTIDE SEQUENCE [LARGE SCALE GENOMIC DNA]</scope>
    <source>
        <strain evidence="3">cv. Chardonnay</strain>
        <tissue evidence="2">Leaf</tissue>
    </source>
</reference>
<gene>
    <name evidence="2" type="ORF">CK203_062565</name>
</gene>
<organism evidence="2 3">
    <name type="scientific">Vitis vinifera</name>
    <name type="common">Grape</name>
    <dbReference type="NCBI Taxonomy" id="29760"/>
    <lineage>
        <taxon>Eukaryota</taxon>
        <taxon>Viridiplantae</taxon>
        <taxon>Streptophyta</taxon>
        <taxon>Embryophyta</taxon>
        <taxon>Tracheophyta</taxon>
        <taxon>Spermatophyta</taxon>
        <taxon>Magnoliopsida</taxon>
        <taxon>eudicotyledons</taxon>
        <taxon>Gunneridae</taxon>
        <taxon>Pentapetalae</taxon>
        <taxon>rosids</taxon>
        <taxon>Vitales</taxon>
        <taxon>Vitaceae</taxon>
        <taxon>Viteae</taxon>
        <taxon>Vitis</taxon>
    </lineage>
</organism>
<dbReference type="Proteomes" id="UP000288805">
    <property type="component" value="Unassembled WGS sequence"/>
</dbReference>
<dbReference type="EMBL" id="QGNW01000694">
    <property type="protein sequence ID" value="RVW64993.1"/>
    <property type="molecule type" value="Genomic_DNA"/>
</dbReference>